<evidence type="ECO:0000256" key="2">
    <source>
        <dbReference type="SAM" id="Phobius"/>
    </source>
</evidence>
<keyword evidence="4" id="KW-1185">Reference proteome</keyword>
<evidence type="ECO:0000313" key="3">
    <source>
        <dbReference type="EMBL" id="CAE7751613.1"/>
    </source>
</evidence>
<dbReference type="EMBL" id="CAJNJA010038900">
    <property type="protein sequence ID" value="CAE7751613.1"/>
    <property type="molecule type" value="Genomic_DNA"/>
</dbReference>
<feature type="coiled-coil region" evidence="1">
    <location>
        <begin position="381"/>
        <end position="412"/>
    </location>
</feature>
<feature type="transmembrane region" description="Helical" evidence="2">
    <location>
        <begin position="89"/>
        <end position="107"/>
    </location>
</feature>
<keyword evidence="2" id="KW-1133">Transmembrane helix</keyword>
<dbReference type="AlphaFoldDB" id="A0A812XSJ4"/>
<dbReference type="OrthoDB" id="415033at2759"/>
<sequence>MRELAQNLESICRYRSMALDFGNIADLTYLGVGWLAFSRQFALGGQQLEKPYMSVWCGLAWLRITYSLRGEAWMGPRLLPILAALKDTAAFFLVTGMCVAGASHGYYNLELRNEPSPAYAAVMQVLRLGIFGDFDMFEFEGMSPALHCNSGTQHCQPVDPEPGPAYVSAHVLFYMTGFGVTILLMNLLVGVLGQNFELYQDRSEILFHRARAKFLLELRKRPWRPGGSKEENPGYPRSRYLLILGNEVGVDPPVSGCATCILLPIIFVCFMPLYPILGKERFRPFTEEVLSYRGGCTLLVLCAPIFVALSTCFLLIYALLGFVFRFQGLRFAVSTTLGLFGYQGTKAGECRIWLLCRKEAPVDEVRSVRTALKTDMQEQMKKQEARIVERLEKKHEEKCEELKQAQQEIDHKIGALTDLVQKLVDRTGP</sequence>
<feature type="non-terminal residue" evidence="3">
    <location>
        <position position="429"/>
    </location>
</feature>
<organism evidence="3 4">
    <name type="scientific">Symbiodinium necroappetens</name>
    <dbReference type="NCBI Taxonomy" id="1628268"/>
    <lineage>
        <taxon>Eukaryota</taxon>
        <taxon>Sar</taxon>
        <taxon>Alveolata</taxon>
        <taxon>Dinophyceae</taxon>
        <taxon>Suessiales</taxon>
        <taxon>Symbiodiniaceae</taxon>
        <taxon>Symbiodinium</taxon>
    </lineage>
</organism>
<name>A0A812XSJ4_9DINO</name>
<proteinExistence type="predicted"/>
<feature type="transmembrane region" description="Helical" evidence="2">
    <location>
        <begin position="254"/>
        <end position="277"/>
    </location>
</feature>
<accession>A0A812XSJ4</accession>
<evidence type="ECO:0000256" key="1">
    <source>
        <dbReference type="SAM" id="Coils"/>
    </source>
</evidence>
<dbReference type="Proteomes" id="UP000601435">
    <property type="component" value="Unassembled WGS sequence"/>
</dbReference>
<comment type="caution">
    <text evidence="3">The sequence shown here is derived from an EMBL/GenBank/DDBJ whole genome shotgun (WGS) entry which is preliminary data.</text>
</comment>
<keyword evidence="1" id="KW-0175">Coiled coil</keyword>
<keyword evidence="2" id="KW-0472">Membrane</keyword>
<gene>
    <name evidence="3" type="primary">HMA5</name>
    <name evidence="3" type="ORF">SNEC2469_LOCUS21794</name>
</gene>
<keyword evidence="2" id="KW-0812">Transmembrane</keyword>
<evidence type="ECO:0000313" key="4">
    <source>
        <dbReference type="Proteomes" id="UP000601435"/>
    </source>
</evidence>
<feature type="transmembrane region" description="Helical" evidence="2">
    <location>
        <begin position="297"/>
        <end position="320"/>
    </location>
</feature>
<feature type="transmembrane region" description="Helical" evidence="2">
    <location>
        <begin position="21"/>
        <end position="39"/>
    </location>
</feature>
<reference evidence="3" key="1">
    <citation type="submission" date="2021-02" db="EMBL/GenBank/DDBJ databases">
        <authorList>
            <person name="Dougan E. K."/>
            <person name="Rhodes N."/>
            <person name="Thang M."/>
            <person name="Chan C."/>
        </authorList>
    </citation>
    <scope>NUCLEOTIDE SEQUENCE</scope>
</reference>
<protein>
    <submittedName>
        <fullName evidence="3">HMA5 protein</fullName>
    </submittedName>
</protein>
<feature type="transmembrane region" description="Helical" evidence="2">
    <location>
        <begin position="171"/>
        <end position="192"/>
    </location>
</feature>